<dbReference type="InterPro" id="IPR047021">
    <property type="entry name" value="REXO1/3/4-like"/>
</dbReference>
<evidence type="ECO:0000256" key="8">
    <source>
        <dbReference type="ARBA" id="ARBA00023242"/>
    </source>
</evidence>
<evidence type="ECO:0000256" key="9">
    <source>
        <dbReference type="ARBA" id="ARBA00025599"/>
    </source>
</evidence>
<evidence type="ECO:0000256" key="1">
    <source>
        <dbReference type="ARBA" id="ARBA00004123"/>
    </source>
</evidence>
<evidence type="ECO:0000256" key="4">
    <source>
        <dbReference type="ARBA" id="ARBA00022552"/>
    </source>
</evidence>
<dbReference type="GO" id="GO:0000027">
    <property type="term" value="P:ribosomal large subunit assembly"/>
    <property type="evidence" value="ECO:0007669"/>
    <property type="project" value="TreeGrafter"/>
</dbReference>
<evidence type="ECO:0000256" key="5">
    <source>
        <dbReference type="ARBA" id="ARBA00022722"/>
    </source>
</evidence>
<keyword evidence="13" id="KW-1185">Reference proteome</keyword>
<keyword evidence="7 12" id="KW-0269">Exonuclease</keyword>
<feature type="region of interest" description="Disordered" evidence="10">
    <location>
        <begin position="306"/>
        <end position="349"/>
    </location>
</feature>
<evidence type="ECO:0000256" key="3">
    <source>
        <dbReference type="ARBA" id="ARBA00016937"/>
    </source>
</evidence>
<feature type="region of interest" description="Disordered" evidence="10">
    <location>
        <begin position="1"/>
        <end position="117"/>
    </location>
</feature>
<evidence type="ECO:0000313" key="13">
    <source>
        <dbReference type="Proteomes" id="UP000623467"/>
    </source>
</evidence>
<dbReference type="Pfam" id="PF00929">
    <property type="entry name" value="RNase_T"/>
    <property type="match status" value="1"/>
</dbReference>
<keyword evidence="6" id="KW-0378">Hydrolase</keyword>
<feature type="compositionally biased region" description="Acidic residues" evidence="10">
    <location>
        <begin position="328"/>
        <end position="349"/>
    </location>
</feature>
<dbReference type="AlphaFoldDB" id="A0A8H6Y2L0"/>
<keyword evidence="8" id="KW-0539">Nucleus</keyword>
<sequence>MAKNASSSAASSTSKPKPKAKDSIPSANWLALQKVLPKSSPRKRHRADSSQDSELPRKRRKLSPSRRQTLDQDVLVKQRSSDSINLRGTTSSVKPKPGQHRTGDVTAGDADDGKTKNGESVAALRRMIRGEVEFTEAQSQPGKYLAMDCEMVGVGPEGAESSLARVSLVNFHGAVQLDAFVRQRERVVDYRTEFSGIRESDMINAQPFAQIQSRVAALLKDRILIGHAVHNDLRALLLAHPHPATRDTQLYAHRCGTVKHKRVALRKLVEQEVSVKIQEGEHSSVVDARATMAVYRLNRREWEKAAPKMRGKSWMKGDEMEDVGGGNAEDEGDGDEEGWEDDASDDERR</sequence>
<reference evidence="12" key="1">
    <citation type="submission" date="2020-05" db="EMBL/GenBank/DDBJ databases">
        <title>Mycena genomes resolve the evolution of fungal bioluminescence.</title>
        <authorList>
            <person name="Tsai I.J."/>
        </authorList>
    </citation>
    <scope>NUCLEOTIDE SEQUENCE</scope>
    <source>
        <strain evidence="12">160909Yilan</strain>
    </source>
</reference>
<dbReference type="GO" id="GO:0005634">
    <property type="term" value="C:nucleus"/>
    <property type="evidence" value="ECO:0007669"/>
    <property type="project" value="UniProtKB-SubCell"/>
</dbReference>
<feature type="domain" description="Exonuclease" evidence="11">
    <location>
        <begin position="143"/>
        <end position="304"/>
    </location>
</feature>
<evidence type="ECO:0000256" key="10">
    <source>
        <dbReference type="SAM" id="MobiDB-lite"/>
    </source>
</evidence>
<proteinExistence type="inferred from homology"/>
<keyword evidence="5" id="KW-0540">Nuclease</keyword>
<dbReference type="OrthoDB" id="8191639at2759"/>
<dbReference type="InterPro" id="IPR036397">
    <property type="entry name" value="RNaseH_sf"/>
</dbReference>
<evidence type="ECO:0000256" key="7">
    <source>
        <dbReference type="ARBA" id="ARBA00022839"/>
    </source>
</evidence>
<dbReference type="CDD" id="cd06144">
    <property type="entry name" value="REX4_like"/>
    <property type="match status" value="1"/>
</dbReference>
<comment type="similarity">
    <text evidence="2">Belongs to the REXO4 family.</text>
</comment>
<dbReference type="InterPro" id="IPR012337">
    <property type="entry name" value="RNaseH-like_sf"/>
</dbReference>
<dbReference type="GO" id="GO:0006364">
    <property type="term" value="P:rRNA processing"/>
    <property type="evidence" value="ECO:0007669"/>
    <property type="project" value="UniProtKB-KW"/>
</dbReference>
<evidence type="ECO:0000313" key="12">
    <source>
        <dbReference type="EMBL" id="KAF7350600.1"/>
    </source>
</evidence>
<dbReference type="Gene3D" id="3.30.420.10">
    <property type="entry name" value="Ribonuclease H-like superfamily/Ribonuclease H"/>
    <property type="match status" value="1"/>
</dbReference>
<evidence type="ECO:0000256" key="6">
    <source>
        <dbReference type="ARBA" id="ARBA00022801"/>
    </source>
</evidence>
<feature type="compositionally biased region" description="Basic and acidic residues" evidence="10">
    <location>
        <begin position="68"/>
        <end position="80"/>
    </location>
</feature>
<dbReference type="SUPFAM" id="SSF53098">
    <property type="entry name" value="Ribonuclease H-like"/>
    <property type="match status" value="1"/>
</dbReference>
<dbReference type="Proteomes" id="UP000623467">
    <property type="component" value="Unassembled WGS sequence"/>
</dbReference>
<accession>A0A8H6Y2L0</accession>
<dbReference type="InterPro" id="IPR037431">
    <property type="entry name" value="REX4_DEDDh_dom"/>
</dbReference>
<gene>
    <name evidence="12" type="ORF">MSAN_01620100</name>
</gene>
<dbReference type="PANTHER" id="PTHR12801">
    <property type="entry name" value="RNA EXONUCLEASE REXO1 / RECO3 FAMILY MEMBER-RELATED"/>
    <property type="match status" value="1"/>
</dbReference>
<comment type="function">
    <text evidence="9">Exoribonuclease involved in ribosome biosynthesis. Involved in the processing of ITS1, the internal transcribed spacer localized between the 18S and 5.8S rRNAs.</text>
</comment>
<dbReference type="FunFam" id="3.30.420.10:FF:000007">
    <property type="entry name" value="Interferon-stimulated exonuclease gene 20"/>
    <property type="match status" value="1"/>
</dbReference>
<dbReference type="EMBL" id="JACAZH010000014">
    <property type="protein sequence ID" value="KAF7350600.1"/>
    <property type="molecule type" value="Genomic_DNA"/>
</dbReference>
<name>A0A8H6Y2L0_9AGAR</name>
<keyword evidence="4" id="KW-0698">rRNA processing</keyword>
<dbReference type="InterPro" id="IPR013520">
    <property type="entry name" value="Ribonucl_H"/>
</dbReference>
<evidence type="ECO:0000259" key="11">
    <source>
        <dbReference type="SMART" id="SM00479"/>
    </source>
</evidence>
<organism evidence="12 13">
    <name type="scientific">Mycena sanguinolenta</name>
    <dbReference type="NCBI Taxonomy" id="230812"/>
    <lineage>
        <taxon>Eukaryota</taxon>
        <taxon>Fungi</taxon>
        <taxon>Dikarya</taxon>
        <taxon>Basidiomycota</taxon>
        <taxon>Agaricomycotina</taxon>
        <taxon>Agaricomycetes</taxon>
        <taxon>Agaricomycetidae</taxon>
        <taxon>Agaricales</taxon>
        <taxon>Marasmiineae</taxon>
        <taxon>Mycenaceae</taxon>
        <taxon>Mycena</taxon>
    </lineage>
</organism>
<dbReference type="SMART" id="SM00479">
    <property type="entry name" value="EXOIII"/>
    <property type="match status" value="1"/>
</dbReference>
<protein>
    <recommendedName>
        <fullName evidence="3">RNA exonuclease 4</fullName>
    </recommendedName>
</protein>
<evidence type="ECO:0000256" key="2">
    <source>
        <dbReference type="ARBA" id="ARBA00010489"/>
    </source>
</evidence>
<dbReference type="PANTHER" id="PTHR12801:SF45">
    <property type="entry name" value="RNA EXONUCLEASE 4"/>
    <property type="match status" value="1"/>
</dbReference>
<dbReference type="GO" id="GO:0003676">
    <property type="term" value="F:nucleic acid binding"/>
    <property type="evidence" value="ECO:0007669"/>
    <property type="project" value="InterPro"/>
</dbReference>
<comment type="caution">
    <text evidence="12">The sequence shown here is derived from an EMBL/GenBank/DDBJ whole genome shotgun (WGS) entry which is preliminary data.</text>
</comment>
<feature type="compositionally biased region" description="Low complexity" evidence="10">
    <location>
        <begin position="1"/>
        <end position="15"/>
    </location>
</feature>
<comment type="subcellular location">
    <subcellularLocation>
        <location evidence="1">Nucleus</location>
    </subcellularLocation>
</comment>
<feature type="compositionally biased region" description="Polar residues" evidence="10">
    <location>
        <begin position="81"/>
        <end position="93"/>
    </location>
</feature>
<dbReference type="GO" id="GO:0008408">
    <property type="term" value="F:3'-5' exonuclease activity"/>
    <property type="evidence" value="ECO:0007669"/>
    <property type="project" value="InterPro"/>
</dbReference>